<feature type="domain" description="EGF-like" evidence="5">
    <location>
        <begin position="1520"/>
        <end position="1559"/>
    </location>
</feature>
<feature type="disulfide bond" evidence="4">
    <location>
        <begin position="1489"/>
        <end position="1506"/>
    </location>
</feature>
<proteinExistence type="predicted"/>
<feature type="disulfide bond" evidence="4">
    <location>
        <begin position="1530"/>
        <end position="1547"/>
    </location>
</feature>
<protein>
    <recommendedName>
        <fullName evidence="5">EGF-like domain-containing protein</fullName>
    </recommendedName>
</protein>
<evidence type="ECO:0000256" key="3">
    <source>
        <dbReference type="ARBA" id="ARBA00023157"/>
    </source>
</evidence>
<feature type="disulfide bond" evidence="4">
    <location>
        <begin position="1549"/>
        <end position="1558"/>
    </location>
</feature>
<keyword evidence="2" id="KW-0677">Repeat</keyword>
<feature type="disulfide bond" evidence="4">
    <location>
        <begin position="1508"/>
        <end position="1517"/>
    </location>
</feature>
<name>A0A8W8IF60_MAGGI</name>
<dbReference type="Proteomes" id="UP000005408">
    <property type="component" value="Unassembled WGS sequence"/>
</dbReference>
<feature type="domain" description="EGF-like" evidence="5">
    <location>
        <begin position="554"/>
        <end position="592"/>
    </location>
</feature>
<feature type="disulfide bond" evidence="4">
    <location>
        <begin position="1226"/>
        <end position="1235"/>
    </location>
</feature>
<evidence type="ECO:0000256" key="1">
    <source>
        <dbReference type="ARBA" id="ARBA00022536"/>
    </source>
</evidence>
<feature type="disulfide bond" evidence="4">
    <location>
        <begin position="957"/>
        <end position="966"/>
    </location>
</feature>
<feature type="domain" description="EGF-like" evidence="5">
    <location>
        <begin position="1816"/>
        <end position="1852"/>
    </location>
</feature>
<dbReference type="InterPro" id="IPR001881">
    <property type="entry name" value="EGF-like_Ca-bd_dom"/>
</dbReference>
<feature type="disulfide bond" evidence="4">
    <location>
        <begin position="1842"/>
        <end position="1851"/>
    </location>
</feature>
<dbReference type="PROSITE" id="PS00022">
    <property type="entry name" value="EGF_1"/>
    <property type="match status" value="7"/>
</dbReference>
<feature type="disulfide bond" evidence="4">
    <location>
        <begin position="1591"/>
        <end position="1600"/>
    </location>
</feature>
<feature type="domain" description="EGF-like" evidence="5">
    <location>
        <begin position="1200"/>
        <end position="1236"/>
    </location>
</feature>
<evidence type="ECO:0000313" key="6">
    <source>
        <dbReference type="EnsemblMetazoa" id="G13649.1:cds"/>
    </source>
</evidence>
<feature type="domain" description="EGF-like" evidence="5">
    <location>
        <begin position="1564"/>
        <end position="1601"/>
    </location>
</feature>
<dbReference type="SMART" id="SM00181">
    <property type="entry name" value="EGF"/>
    <property type="match status" value="9"/>
</dbReference>
<dbReference type="InterPro" id="IPR051022">
    <property type="entry name" value="Notch_Cell-Fate_Det"/>
</dbReference>
<sequence>MLVKARYQEFESNLLLTQRTANQLCKSGSQTKSSKFTLSGEKNWIEGSETFGMKSLLFSIVLCLTLNKAHGIYGGCMSFSSSTSNVPGHIEIKLTFLNGWQLHRGPCYNCTENDEGSDVTARRKQYINDTHDPYAFGKWSLTEEFRSFETLREKNLTYEINNRMRNVVLMVNTHERWELESSEINLLLPINISKPYRMDIMFENVMDGNVTNMGRAVPAFLQVSVDPYDRTDTKKPNRSPEVLVKPYYSLENGKTHTIHIPAVDDDDDVIECAFSRFLEAGAFNTLVKNLTNTNIIMMSKKDCVLTINLNYTRFSVGDTFALPITVKDLTRKFIVTSSVISAYGRTVGRVTVLMDFKVTGRTDPPKFIPPTPPNNQAYTLYVGVDFNTVKRPVLGDPNAAYISMKWSPVNSDIGKHIICVNAEDSNGVSTVEMHCFKIDVKASIFRQNPAIAGKPYFASFPNKEDIVCPIGSYCVFPVYAATENLGGIEQILRTDMSQENVTIQYSSDVINKTVGTKVAQVQFLALTPGLRQICLNATDRFNWTVRCLAVTVEKQDPCEIKPCQNNGVCTSYKDRSGFTCSCSQRHEGTLCEKVRSFCDQKPCVGTNNCIDVPSPPYFFCTPCPSGKTGIRCDVDIDLCNPTPCNENDICQQKNSTFQCQSGHSHQQCPNTCVNSEKTVCVGNQCICALKMNKNETCMTYQTNRLNTSSSNNPQFVSPSFGSVITCDTYESKCLFPVYIYSESTPKLSFFKDTNNSILSGGKISILPLENSMDGFYRATTLLTKYIPVDSTYHEFDICLNVAKVSSPQVITDKRCFHVVDREVPSGRQSMSRLYPHCKFAIPTLPRDSIVGCERGQPCHFYMYAESHNGNCPNITTNNQDTGIFNPELSSGLCRYEVAYTNTSLIGKNTVCFMVCSKGESRCFQMYTNDIRDQCISNPCLNNGDCQTESSGKFRCDCPYGFWGIYCEKEINRNLTDSTENGGHFTQQNVIDITHCYIREPCLIPISVTRNVHIMHVIEVGLVDITLEVQSIDFDPTANAGGVVSGIVKVVGHELGLKMICIDSFAQPKTSKIEDETCFKINVSLGHDLETIQSIPHFVNPTLPTSTILQCIVNQNCYVTLWTKNRFGVEKCPQLEVDKTIEEGVYIIPLRNTTHQPCVYNTVILVDNVTDFQLCFSLLHAEFFRKDRRCYIVRVLQKLRVKGSCTGRVCYNGGFCDGSLSVPRCRCRSGFSGEDCSLKLATFPPDYGQPRFIWPSPTNRTLFPCTPGQPCHVLLAVSKGYNDVNCPIIKDESRTDLPVHVLVSNFTKECRFDVRIESTSSDDQTTKMYCFKCPSDGIFAEMRCFKVFWGSIAFPSTNQEITTGPTTPTTTEKPEILSLQGRPYFLHFHQNENIVCIQYHMCNFSVYASTTFCRDIKGIENMPISEENVTISTSTKTVGMNVAKTGDVQFLPRQIGRRQICLKASDCTSFIQKCFYITVIKNNPCESSPCQHKGQCLALNAKTEFACSCRYGYTGKICETKTRPCSFSDTCFGGSTCVPVRSEPFFRCICPSGKTGVRCDVDDGYREHCDNSSLCGNNAACHSVNQTVLCVCRLGYKGPNCSIEANDNLRSPTDTGAKFTDAALPKSVICYVAFPCPIPFTVTKNIFNKPRVALGYSDPSLHVTSLELQHTAPLGGVVHGLLKVVGNSPGSASICLQSIDKSWQVRIEDEICFHVAVKNGSYYKHYSDVPHFVQPTFETDSLFECLVGDSCHFNLWAVNDIRENNCPVLKSEGIRDLNLFIMSPLNRTLSPCMYDVSLEADTPTNATTCFYLEGDAEKGSCAGGLCYNGGYCDGHTATKNCLCPLGFSGENCTTDHGIPQAVNQHAINNPLFGNMLVPKQVICPLKEKCNIQFLLSSRKVFNIDIKIDPSRIEIKEKEEVRVSKDFLVTLTIVHKHTGSDQLCLNLTSGNHSLVTDRFCCDIFTEETVTSNGDACVNPTTAEYCRKSCKLCDKQTKEETEQLFIPPSPTNTSAYSCSPGLECHMMLYLKRGYNNLCPEVSVIPSVSASVHVFNNSHCNVCSVDVLIKLSLSHPGQRLQQCLQATDYDFGSTERRCYFLENVQHTSP</sequence>
<dbReference type="PANTHER" id="PTHR24049">
    <property type="entry name" value="CRUMBS FAMILY MEMBER"/>
    <property type="match status" value="1"/>
</dbReference>
<dbReference type="CDD" id="cd00054">
    <property type="entry name" value="EGF_CA"/>
    <property type="match status" value="1"/>
</dbReference>
<comment type="caution">
    <text evidence="4">Lacks conserved residue(s) required for the propagation of feature annotation.</text>
</comment>
<feature type="domain" description="EGF-like" evidence="5">
    <location>
        <begin position="1480"/>
        <end position="1518"/>
    </location>
</feature>
<dbReference type="PROSITE" id="PS01186">
    <property type="entry name" value="EGF_2"/>
    <property type="match status" value="5"/>
</dbReference>
<dbReference type="SUPFAM" id="SSF57196">
    <property type="entry name" value="EGF/Laminin"/>
    <property type="match status" value="7"/>
</dbReference>
<reference evidence="6" key="1">
    <citation type="submission" date="2022-08" db="UniProtKB">
        <authorList>
            <consortium name="EnsemblMetazoa"/>
        </authorList>
    </citation>
    <scope>IDENTIFICATION</scope>
    <source>
        <strain evidence="6">05x7-T-G4-1.051#20</strain>
    </source>
</reference>
<keyword evidence="3 4" id="KW-1015">Disulfide bond</keyword>
<dbReference type="InterPro" id="IPR000742">
    <property type="entry name" value="EGF"/>
</dbReference>
<organism evidence="6 7">
    <name type="scientific">Magallana gigas</name>
    <name type="common">Pacific oyster</name>
    <name type="synonym">Crassostrea gigas</name>
    <dbReference type="NCBI Taxonomy" id="29159"/>
    <lineage>
        <taxon>Eukaryota</taxon>
        <taxon>Metazoa</taxon>
        <taxon>Spiralia</taxon>
        <taxon>Lophotrochozoa</taxon>
        <taxon>Mollusca</taxon>
        <taxon>Bivalvia</taxon>
        <taxon>Autobranchia</taxon>
        <taxon>Pteriomorphia</taxon>
        <taxon>Ostreida</taxon>
        <taxon>Ostreoidea</taxon>
        <taxon>Ostreidae</taxon>
        <taxon>Magallana</taxon>
    </lineage>
</organism>
<evidence type="ECO:0000256" key="2">
    <source>
        <dbReference type="ARBA" id="ARBA00022737"/>
    </source>
</evidence>
<evidence type="ECO:0000256" key="4">
    <source>
        <dbReference type="PROSITE-ProRule" id="PRU00076"/>
    </source>
</evidence>
<feature type="disulfide bond" evidence="4">
    <location>
        <begin position="563"/>
        <end position="580"/>
    </location>
</feature>
<dbReference type="PROSITE" id="PS50026">
    <property type="entry name" value="EGF_3"/>
    <property type="match status" value="7"/>
</dbReference>
<accession>A0A8W8IF60</accession>
<feature type="disulfide bond" evidence="4">
    <location>
        <begin position="582"/>
        <end position="591"/>
    </location>
</feature>
<dbReference type="Gene3D" id="2.10.25.10">
    <property type="entry name" value="Laminin"/>
    <property type="match status" value="5"/>
</dbReference>
<keyword evidence="7" id="KW-1185">Reference proteome</keyword>
<feature type="domain" description="EGF-like" evidence="5">
    <location>
        <begin position="930"/>
        <end position="967"/>
    </location>
</feature>
<dbReference type="GO" id="GO:0005509">
    <property type="term" value="F:calcium ion binding"/>
    <property type="evidence" value="ECO:0007669"/>
    <property type="project" value="InterPro"/>
</dbReference>
<evidence type="ECO:0000313" key="7">
    <source>
        <dbReference type="Proteomes" id="UP000005408"/>
    </source>
</evidence>
<evidence type="ECO:0000259" key="5">
    <source>
        <dbReference type="PROSITE" id="PS50026"/>
    </source>
</evidence>
<keyword evidence="1 4" id="KW-0245">EGF-like domain</keyword>
<dbReference type="SMART" id="SM00179">
    <property type="entry name" value="EGF_CA"/>
    <property type="match status" value="4"/>
</dbReference>
<dbReference type="EnsemblMetazoa" id="G13649.1">
    <property type="protein sequence ID" value="G13649.1:cds"/>
    <property type="gene ID" value="G13649"/>
</dbReference>